<keyword evidence="2" id="KW-1185">Reference proteome</keyword>
<reference evidence="2" key="1">
    <citation type="journal article" date="2019" name="Int. J. Syst. Evol. Microbiol.">
        <title>The Global Catalogue of Microorganisms (GCM) 10K type strain sequencing project: providing services to taxonomists for standard genome sequencing and annotation.</title>
        <authorList>
            <consortium name="The Broad Institute Genomics Platform"/>
            <consortium name="The Broad Institute Genome Sequencing Center for Infectious Disease"/>
            <person name="Wu L."/>
            <person name="Ma J."/>
        </authorList>
    </citation>
    <scope>NUCLEOTIDE SEQUENCE [LARGE SCALE GENOMIC DNA]</scope>
    <source>
        <strain evidence="2">JCM 9092</strain>
    </source>
</reference>
<dbReference type="Proteomes" id="UP001501637">
    <property type="component" value="Unassembled WGS sequence"/>
</dbReference>
<organism evidence="1 2">
    <name type="scientific">Streptomyces rectiviolaceus</name>
    <dbReference type="NCBI Taxonomy" id="332591"/>
    <lineage>
        <taxon>Bacteria</taxon>
        <taxon>Bacillati</taxon>
        <taxon>Actinomycetota</taxon>
        <taxon>Actinomycetes</taxon>
        <taxon>Kitasatosporales</taxon>
        <taxon>Streptomycetaceae</taxon>
        <taxon>Streptomyces</taxon>
    </lineage>
</organism>
<evidence type="ECO:0000313" key="1">
    <source>
        <dbReference type="EMBL" id="GAA3091493.1"/>
    </source>
</evidence>
<accession>A0ABP6M9E6</accession>
<evidence type="ECO:0000313" key="2">
    <source>
        <dbReference type="Proteomes" id="UP001501637"/>
    </source>
</evidence>
<sequence>MAAREGSNHQESGELTESQAERMFAGMNEVIRAGEEMRKLRAEMIQLFAAFGWTQDRIAELADMSQPAVSKQMTKYKAGDRPAPMELHLDQRDLPWLEGRLWGLAEEVSETLDDTAHCTRYVNALARGKKRFTPQNVDELRRLLEEDLRQHQAQLPGGYRDAYDEISRRLDLPATVTATGSASVRRALAHEIQRDQLESDA</sequence>
<evidence type="ECO:0008006" key="3">
    <source>
        <dbReference type="Google" id="ProtNLM"/>
    </source>
</evidence>
<name>A0ABP6M9E6_9ACTN</name>
<dbReference type="EMBL" id="BAAAUG010000022">
    <property type="protein sequence ID" value="GAA3091493.1"/>
    <property type="molecule type" value="Genomic_DNA"/>
</dbReference>
<dbReference type="RefSeq" id="WP_344519582.1">
    <property type="nucleotide sequence ID" value="NZ_BAAAUG010000022.1"/>
</dbReference>
<gene>
    <name evidence="1" type="ORF">GCM10010449_14050</name>
</gene>
<proteinExistence type="predicted"/>
<protein>
    <recommendedName>
        <fullName evidence="3">Sigma-70 family RNA polymerase sigma factor</fullName>
    </recommendedName>
</protein>
<comment type="caution">
    <text evidence="1">The sequence shown here is derived from an EMBL/GenBank/DDBJ whole genome shotgun (WGS) entry which is preliminary data.</text>
</comment>